<dbReference type="RefSeq" id="WP_067183918.1">
    <property type="nucleotide sequence ID" value="NZ_CP012199.1"/>
</dbReference>
<dbReference type="KEGG" id="sgi:SGRAN_2377"/>
<dbReference type="Proteomes" id="UP000058599">
    <property type="component" value="Chromosome"/>
</dbReference>
<sequence length="418" mass="45148">MTDYMKLSAFLVTALLTSIAVGLMSYTLVNQSRAPARAMQVAIFPTGLSKAVLSRSSYSARLSKDPQAMPTALERKLAEEGFAEEPLASAAFPVMFRALTVNGATDRASQFLELASRVTRRENLVNVMLIDQALAENNPRRAITLLGRAMAVSYEMRSFYMNRMAAATGSPGALEALAPLLGNLPGWSTDYWNAILQVPAVAPQAGELRLRIAGPPWNLREASDTDRTLIVQLGHANHFDLAYDLARSLGLKAPPAGAFLRNSDFSHAPQFMPFDWELRQTGEIGAAMERGSQGLFISSLPAANGVTADQLALVPQAGRYRLNWKVSGIAAAPGAMLKFRLTCAERGKGGTPIAPVTLSEGDGSETVIVPPSDCRWYRAGIELDTTQSDAGVDVRLNRLALSNDVRRSDDDQKTAVQH</sequence>
<proteinExistence type="predicted"/>
<keyword evidence="2" id="KW-1185">Reference proteome</keyword>
<protein>
    <submittedName>
        <fullName evidence="1">Uncharacterized protein</fullName>
    </submittedName>
</protein>
<evidence type="ECO:0000313" key="2">
    <source>
        <dbReference type="Proteomes" id="UP000058599"/>
    </source>
</evidence>
<dbReference type="AlphaFoldDB" id="A0AA86L497"/>
<dbReference type="EMBL" id="CP012199">
    <property type="protein sequence ID" value="AMG74740.1"/>
    <property type="molecule type" value="Genomic_DNA"/>
</dbReference>
<name>A0AA86L497_9SPHN</name>
<gene>
    <name evidence="1" type="ORF">SGRAN_2377</name>
</gene>
<accession>A0AA86L497</accession>
<evidence type="ECO:0000313" key="1">
    <source>
        <dbReference type="EMBL" id="AMG74740.1"/>
    </source>
</evidence>
<organism evidence="1 2">
    <name type="scientific">Sphingopyxis granuli</name>
    <dbReference type="NCBI Taxonomy" id="267128"/>
    <lineage>
        <taxon>Bacteria</taxon>
        <taxon>Pseudomonadati</taxon>
        <taxon>Pseudomonadota</taxon>
        <taxon>Alphaproteobacteria</taxon>
        <taxon>Sphingomonadales</taxon>
        <taxon>Sphingomonadaceae</taxon>
        <taxon>Sphingopyxis</taxon>
    </lineage>
</organism>
<reference evidence="1 2" key="1">
    <citation type="journal article" date="2016" name="BMC Genomics">
        <title>Genomic analysis of the nitrate-respiring Sphingopyxis granuli (formerly Sphingomonas macrogoltabida) strain TFA.</title>
        <authorList>
            <person name="Garcia-Romero I."/>
            <person name="Perez-Pulido A.J."/>
            <person name="Gonzalez-Flores Y.E."/>
            <person name="Reyes-Ramirez F."/>
            <person name="Santero E."/>
            <person name="Floriano B."/>
        </authorList>
    </citation>
    <scope>NUCLEOTIDE SEQUENCE [LARGE SCALE GENOMIC DNA]</scope>
    <source>
        <strain evidence="1 2">TFA</strain>
    </source>
</reference>